<evidence type="ECO:0000256" key="3">
    <source>
        <dbReference type="ARBA" id="ARBA00023163"/>
    </source>
</evidence>
<dbReference type="Gene3D" id="1.10.357.10">
    <property type="entry name" value="Tetracycline Repressor, domain 2"/>
    <property type="match status" value="1"/>
</dbReference>
<dbReference type="PANTHER" id="PTHR47506">
    <property type="entry name" value="TRANSCRIPTIONAL REGULATORY PROTEIN"/>
    <property type="match status" value="1"/>
</dbReference>
<accession>A0A1H3N719</accession>
<evidence type="ECO:0000259" key="5">
    <source>
        <dbReference type="PROSITE" id="PS50977"/>
    </source>
</evidence>
<dbReference type="AlphaFoldDB" id="A0A1H3N719"/>
<dbReference type="Proteomes" id="UP000199026">
    <property type="component" value="Unassembled WGS sequence"/>
</dbReference>
<evidence type="ECO:0000313" key="7">
    <source>
        <dbReference type="Proteomes" id="UP000199026"/>
    </source>
</evidence>
<dbReference type="STRING" id="576131.SAMN05444486_10526"/>
<dbReference type="RefSeq" id="WP_089894207.1">
    <property type="nucleotide sequence ID" value="NZ_CP158687.1"/>
</dbReference>
<proteinExistence type="predicted"/>
<feature type="DNA-binding region" description="H-T-H motif" evidence="4">
    <location>
        <begin position="38"/>
        <end position="57"/>
    </location>
</feature>
<protein>
    <submittedName>
        <fullName evidence="6">Transcriptional regulator, TetR family</fullName>
    </submittedName>
</protein>
<dbReference type="OrthoDB" id="9779746at2"/>
<dbReference type="Pfam" id="PF00440">
    <property type="entry name" value="TetR_N"/>
    <property type="match status" value="1"/>
</dbReference>
<evidence type="ECO:0000256" key="2">
    <source>
        <dbReference type="ARBA" id="ARBA00023125"/>
    </source>
</evidence>
<dbReference type="InterPro" id="IPR036271">
    <property type="entry name" value="Tet_transcr_reg_TetR-rel_C_sf"/>
</dbReference>
<dbReference type="SUPFAM" id="SSF48498">
    <property type="entry name" value="Tetracyclin repressor-like, C-terminal domain"/>
    <property type="match status" value="1"/>
</dbReference>
<name>A0A1H3N719_9RHOB</name>
<reference evidence="6 7" key="1">
    <citation type="submission" date="2016-10" db="EMBL/GenBank/DDBJ databases">
        <authorList>
            <person name="de Groot N.N."/>
        </authorList>
    </citation>
    <scope>NUCLEOTIDE SEQUENCE [LARGE SCALE GENOMIC DNA]</scope>
    <source>
        <strain evidence="6 7">DSM 24677</strain>
    </source>
</reference>
<evidence type="ECO:0000313" key="6">
    <source>
        <dbReference type="EMBL" id="SDY84265.1"/>
    </source>
</evidence>
<keyword evidence="3" id="KW-0804">Transcription</keyword>
<keyword evidence="7" id="KW-1185">Reference proteome</keyword>
<dbReference type="SUPFAM" id="SSF46689">
    <property type="entry name" value="Homeodomain-like"/>
    <property type="match status" value="1"/>
</dbReference>
<keyword evidence="2 4" id="KW-0238">DNA-binding</keyword>
<dbReference type="Gene3D" id="1.10.10.60">
    <property type="entry name" value="Homeodomain-like"/>
    <property type="match status" value="1"/>
</dbReference>
<evidence type="ECO:0000256" key="1">
    <source>
        <dbReference type="ARBA" id="ARBA00023015"/>
    </source>
</evidence>
<dbReference type="PANTHER" id="PTHR47506:SF1">
    <property type="entry name" value="HTH-TYPE TRANSCRIPTIONAL REGULATOR YJDC"/>
    <property type="match status" value="1"/>
</dbReference>
<dbReference type="EMBL" id="FNPR01000005">
    <property type="protein sequence ID" value="SDY84265.1"/>
    <property type="molecule type" value="Genomic_DNA"/>
</dbReference>
<sequence>MNTKGNKPARGRPKTMNRDHVLKIAVESYWADGPTGVSINEISRRAGVSKPGIYREFGNEDGLKQAALIAYQATILAPLVDVLTDDVPFGQALQALTDFVLLDHKAHGLPDGCLQVTMCRSKDDLGMLARKSADKFREQTLCGLEQWIERAKSKGQFASNIPSRTAALYIDAQIASAMELQKQGAAQDELEHVFKLALSVFS</sequence>
<feature type="domain" description="HTH tetR-type" evidence="5">
    <location>
        <begin position="15"/>
        <end position="75"/>
    </location>
</feature>
<dbReference type="InterPro" id="IPR001647">
    <property type="entry name" value="HTH_TetR"/>
</dbReference>
<organism evidence="6 7">
    <name type="scientific">Lentibacter algarum</name>
    <dbReference type="NCBI Taxonomy" id="576131"/>
    <lineage>
        <taxon>Bacteria</taxon>
        <taxon>Pseudomonadati</taxon>
        <taxon>Pseudomonadota</taxon>
        <taxon>Alphaproteobacteria</taxon>
        <taxon>Rhodobacterales</taxon>
        <taxon>Roseobacteraceae</taxon>
        <taxon>Lentibacter</taxon>
    </lineage>
</organism>
<dbReference type="InterPro" id="IPR009057">
    <property type="entry name" value="Homeodomain-like_sf"/>
</dbReference>
<gene>
    <name evidence="6" type="ORF">SAMN05444486_10526</name>
</gene>
<dbReference type="GO" id="GO:0003677">
    <property type="term" value="F:DNA binding"/>
    <property type="evidence" value="ECO:0007669"/>
    <property type="project" value="UniProtKB-UniRule"/>
</dbReference>
<keyword evidence="1" id="KW-0805">Transcription regulation</keyword>
<evidence type="ECO:0000256" key="4">
    <source>
        <dbReference type="PROSITE-ProRule" id="PRU00335"/>
    </source>
</evidence>
<dbReference type="PROSITE" id="PS50977">
    <property type="entry name" value="HTH_TETR_2"/>
    <property type="match status" value="1"/>
</dbReference>